<dbReference type="InterPro" id="IPR001763">
    <property type="entry name" value="Rhodanese-like_dom"/>
</dbReference>
<dbReference type="EMBL" id="PVTX01000001">
    <property type="protein sequence ID" value="PRZ10046.1"/>
    <property type="molecule type" value="Genomic_DNA"/>
</dbReference>
<evidence type="ECO:0000313" key="9">
    <source>
        <dbReference type="EMBL" id="PRZ10046.1"/>
    </source>
</evidence>
<dbReference type="Proteomes" id="UP000239895">
    <property type="component" value="Unassembled WGS sequence"/>
</dbReference>
<dbReference type="Pfam" id="PF00581">
    <property type="entry name" value="Rhodanese"/>
    <property type="match status" value="1"/>
</dbReference>
<feature type="compositionally biased region" description="Low complexity" evidence="7">
    <location>
        <begin position="219"/>
        <end position="232"/>
    </location>
</feature>
<dbReference type="InterPro" id="IPR023753">
    <property type="entry name" value="FAD/NAD-binding_dom"/>
</dbReference>
<dbReference type="InterPro" id="IPR036873">
    <property type="entry name" value="Rhodanese-like_dom_sf"/>
</dbReference>
<feature type="region of interest" description="Disordered" evidence="7">
    <location>
        <begin position="217"/>
        <end position="238"/>
    </location>
</feature>
<dbReference type="SMART" id="SM00450">
    <property type="entry name" value="RHOD"/>
    <property type="match status" value="1"/>
</dbReference>
<feature type="domain" description="Rhodanese" evidence="8">
    <location>
        <begin position="483"/>
        <end position="571"/>
    </location>
</feature>
<sequence>MKIVVVGSVAAGTSAAAKARRNTEDAQITIYERDTDISYSGCGLPYYLGGEVESIDDLTPRDAAWFAQRYGVDVRTGHEVTGVDPYARTVRVRELATGETFTDTYDELVLATGVSPVVPPVPGVDRPGVFTLRNPRDARGVHAWLTDRDVTRVVVVGAGYIGLETAEQLVGRGLDVTVVEAQEHAMPRMDGDMSARVDAELRAHGVELLTRTRLVRVEGAGTPGSPGAPGEADPSGGVSAVVVQDADGERTLPADLVLVAVGVRPNLDLPRAAGATVGPTGAVAVDRQGRTDVPHVWAVGDVAESFDVITGEPTWVPLGSTANKMGRVAGDALTGGSLVHRGILGTSIVRVFDQAVAQTGLTEDRARAAGHDVVVVHNIKPDRPPYLGGREMLIKAVADRATGRLLGAQAIGPSGVDKRIDVLATAITYGATVDDLFHLDLAYAPTYATTKDPVHYTGMALDNAVRGSAPLLSPAELDRRRAAGEKIQVVDVRSAKDRAKGFVEGSVHIPLAELRARAGELDPTLPTVTYCNKGVTGNAGQNVLRNLGFTDVANLSGGNKNYQQFARTPHPPAG</sequence>
<evidence type="ECO:0000256" key="2">
    <source>
        <dbReference type="ARBA" id="ARBA00009130"/>
    </source>
</evidence>
<comment type="similarity">
    <text evidence="2">Belongs to the class-III pyridine nucleotide-disulfide oxidoreductase family.</text>
</comment>
<comment type="caution">
    <text evidence="9">The sequence shown here is derived from an EMBL/GenBank/DDBJ whole genome shotgun (WGS) entry which is preliminary data.</text>
</comment>
<evidence type="ECO:0000256" key="6">
    <source>
        <dbReference type="ARBA" id="ARBA00023284"/>
    </source>
</evidence>
<name>A0ABX5EHV2_9MICO</name>
<gene>
    <name evidence="9" type="ORF">BCL65_101184</name>
</gene>
<dbReference type="Pfam" id="PF07992">
    <property type="entry name" value="Pyr_redox_2"/>
    <property type="match status" value="1"/>
</dbReference>
<dbReference type="InterPro" id="IPR050260">
    <property type="entry name" value="FAD-bd_OxRdtase"/>
</dbReference>
<keyword evidence="4" id="KW-0274">FAD</keyword>
<proteinExistence type="inferred from homology"/>
<reference evidence="9 10" key="1">
    <citation type="submission" date="2018-03" db="EMBL/GenBank/DDBJ databases">
        <title>Comparative analysis of microorganisms from saline springs in Andes Mountain Range, Colombia.</title>
        <authorList>
            <person name="Rubin E."/>
        </authorList>
    </citation>
    <scope>NUCLEOTIDE SEQUENCE [LARGE SCALE GENOMIC DNA]</scope>
    <source>
        <strain evidence="9 10">CG 23</strain>
    </source>
</reference>
<comment type="cofactor">
    <cofactor evidence="1">
        <name>FAD</name>
        <dbReference type="ChEBI" id="CHEBI:57692"/>
    </cofactor>
</comment>
<evidence type="ECO:0000256" key="4">
    <source>
        <dbReference type="ARBA" id="ARBA00022827"/>
    </source>
</evidence>
<evidence type="ECO:0000259" key="8">
    <source>
        <dbReference type="PROSITE" id="PS50206"/>
    </source>
</evidence>
<dbReference type="PRINTS" id="PR00411">
    <property type="entry name" value="PNDRDTASEI"/>
</dbReference>
<dbReference type="PANTHER" id="PTHR43429">
    <property type="entry name" value="PYRIDINE NUCLEOTIDE-DISULFIDE OXIDOREDUCTASE DOMAIN-CONTAINING"/>
    <property type="match status" value="1"/>
</dbReference>
<evidence type="ECO:0000256" key="3">
    <source>
        <dbReference type="ARBA" id="ARBA00022630"/>
    </source>
</evidence>
<keyword evidence="6" id="KW-0676">Redox-active center</keyword>
<organism evidence="9 10">
    <name type="scientific">Isoptericola halotolerans</name>
    <dbReference type="NCBI Taxonomy" id="300560"/>
    <lineage>
        <taxon>Bacteria</taxon>
        <taxon>Bacillati</taxon>
        <taxon>Actinomycetota</taxon>
        <taxon>Actinomycetes</taxon>
        <taxon>Micrococcales</taxon>
        <taxon>Promicromonosporaceae</taxon>
        <taxon>Isoptericola</taxon>
    </lineage>
</organism>
<evidence type="ECO:0000256" key="5">
    <source>
        <dbReference type="ARBA" id="ARBA00023002"/>
    </source>
</evidence>
<evidence type="ECO:0000313" key="10">
    <source>
        <dbReference type="Proteomes" id="UP000239895"/>
    </source>
</evidence>
<dbReference type="InterPro" id="IPR004099">
    <property type="entry name" value="Pyr_nucl-diS_OxRdtase_dimer"/>
</dbReference>
<dbReference type="InterPro" id="IPR016156">
    <property type="entry name" value="FAD/NAD-linked_Rdtase_dimer_sf"/>
</dbReference>
<dbReference type="Pfam" id="PF02852">
    <property type="entry name" value="Pyr_redox_dim"/>
    <property type="match status" value="1"/>
</dbReference>
<accession>A0ABX5EHV2</accession>
<keyword evidence="10" id="KW-1185">Reference proteome</keyword>
<dbReference type="Gene3D" id="3.50.50.60">
    <property type="entry name" value="FAD/NAD(P)-binding domain"/>
    <property type="match status" value="2"/>
</dbReference>
<dbReference type="PROSITE" id="PS50206">
    <property type="entry name" value="RHODANESE_3"/>
    <property type="match status" value="1"/>
</dbReference>
<dbReference type="RefSeq" id="WP_106264332.1">
    <property type="nucleotide sequence ID" value="NZ_PVTX01000001.1"/>
</dbReference>
<dbReference type="Gene3D" id="3.40.250.10">
    <property type="entry name" value="Rhodanese-like domain"/>
    <property type="match status" value="1"/>
</dbReference>
<evidence type="ECO:0000256" key="7">
    <source>
        <dbReference type="SAM" id="MobiDB-lite"/>
    </source>
</evidence>
<dbReference type="InterPro" id="IPR036188">
    <property type="entry name" value="FAD/NAD-bd_sf"/>
</dbReference>
<dbReference type="PANTHER" id="PTHR43429:SF1">
    <property type="entry name" value="NAD(P)H SULFUR OXIDOREDUCTASE (COA-DEPENDENT)"/>
    <property type="match status" value="1"/>
</dbReference>
<evidence type="ECO:0000256" key="1">
    <source>
        <dbReference type="ARBA" id="ARBA00001974"/>
    </source>
</evidence>
<dbReference type="PRINTS" id="PR00368">
    <property type="entry name" value="FADPNR"/>
</dbReference>
<protein>
    <submittedName>
        <fullName evidence="9">NADPH-dependent 2,4-dienoyl-CoA reductase/sulfur reductase-like enzyme</fullName>
    </submittedName>
</protein>
<dbReference type="SUPFAM" id="SSF52821">
    <property type="entry name" value="Rhodanese/Cell cycle control phosphatase"/>
    <property type="match status" value="1"/>
</dbReference>
<dbReference type="SUPFAM" id="SSF51905">
    <property type="entry name" value="FAD/NAD(P)-binding domain"/>
    <property type="match status" value="2"/>
</dbReference>
<keyword evidence="3" id="KW-0285">Flavoprotein</keyword>
<keyword evidence="5" id="KW-0560">Oxidoreductase</keyword>
<dbReference type="SUPFAM" id="SSF55424">
    <property type="entry name" value="FAD/NAD-linked reductases, dimerisation (C-terminal) domain"/>
    <property type="match status" value="1"/>
</dbReference>